<evidence type="ECO:0000256" key="1">
    <source>
        <dbReference type="SAM" id="MobiDB-lite"/>
    </source>
</evidence>
<accession>A0AAD9NPA2</accession>
<evidence type="ECO:0000313" key="3">
    <source>
        <dbReference type="Proteomes" id="UP001209878"/>
    </source>
</evidence>
<comment type="caution">
    <text evidence="2">The sequence shown here is derived from an EMBL/GenBank/DDBJ whole genome shotgun (WGS) entry which is preliminary data.</text>
</comment>
<name>A0AAD9NPA2_RIDPI</name>
<dbReference type="EMBL" id="JAODUO010000601">
    <property type="protein sequence ID" value="KAK2177370.1"/>
    <property type="molecule type" value="Genomic_DNA"/>
</dbReference>
<sequence>MPSLKGKRSVGKRKAYKVSVTKLSNKRLNKLAKQGKLKKGLNKHQLKQLVQQRTHPHQQPRLVEEDEDCGQERVANEASDIPLEEADYDYYSTPGRDFGFLSEHGSQ</sequence>
<reference evidence="2" key="1">
    <citation type="journal article" date="2023" name="Mol. Biol. Evol.">
        <title>Third-Generation Sequencing Reveals the Adaptive Role of the Epigenome in Three Deep-Sea Polychaetes.</title>
        <authorList>
            <person name="Perez M."/>
            <person name="Aroh O."/>
            <person name="Sun Y."/>
            <person name="Lan Y."/>
            <person name="Juniper S.K."/>
            <person name="Young C.R."/>
            <person name="Angers B."/>
            <person name="Qian P.Y."/>
        </authorList>
    </citation>
    <scope>NUCLEOTIDE SEQUENCE</scope>
    <source>
        <strain evidence="2">R07B-5</strain>
    </source>
</reference>
<protein>
    <submittedName>
        <fullName evidence="2">Uncharacterized protein</fullName>
    </submittedName>
</protein>
<proteinExistence type="predicted"/>
<feature type="region of interest" description="Disordered" evidence="1">
    <location>
        <begin position="50"/>
        <end position="70"/>
    </location>
</feature>
<dbReference type="AlphaFoldDB" id="A0AAD9NPA2"/>
<keyword evidence="3" id="KW-1185">Reference proteome</keyword>
<gene>
    <name evidence="2" type="ORF">NP493_601g01019</name>
</gene>
<organism evidence="2 3">
    <name type="scientific">Ridgeia piscesae</name>
    <name type="common">Tubeworm</name>
    <dbReference type="NCBI Taxonomy" id="27915"/>
    <lineage>
        <taxon>Eukaryota</taxon>
        <taxon>Metazoa</taxon>
        <taxon>Spiralia</taxon>
        <taxon>Lophotrochozoa</taxon>
        <taxon>Annelida</taxon>
        <taxon>Polychaeta</taxon>
        <taxon>Sedentaria</taxon>
        <taxon>Canalipalpata</taxon>
        <taxon>Sabellida</taxon>
        <taxon>Siboglinidae</taxon>
        <taxon>Ridgeia</taxon>
    </lineage>
</organism>
<dbReference type="Proteomes" id="UP001209878">
    <property type="component" value="Unassembled WGS sequence"/>
</dbReference>
<evidence type="ECO:0000313" key="2">
    <source>
        <dbReference type="EMBL" id="KAK2177370.1"/>
    </source>
</evidence>